<sequence>MPKGKAPASSASVVLATREVAVSATSSAFFKMGSWSSRARGRAVSLDIPPPATPPLQQDIACYMSNPLHRQPPLSPSTSSSVRSCQVTQGCLNNRMHPAGSNERNVQPQQLKPCLSRSLERNIIKRVSFEPLESTDVAGGSPGEWDAWARSSDYRPYSTRRSRDAPTCPEIPSFSSQDPPSPDSSARSCSARSRSSAGTYFFQGTLGRSRRCSSASDRAPRASERSEAGDGDATEAQSSCVEEEVSGSELEFYQFAKPFDPGVEDELQPYACSPPGDEGDTAIVDHAGCVVRRVKRGAGKRARRYGYMLEAEQIERCCATGGMAGRESWPVKLANAIVASNSPHFVE</sequence>
<feature type="compositionally biased region" description="Basic and acidic residues" evidence="1">
    <location>
        <begin position="218"/>
        <end position="228"/>
    </location>
</feature>
<evidence type="ECO:0000313" key="2">
    <source>
        <dbReference type="EMBL" id="KAF5834718.1"/>
    </source>
</evidence>
<keyword evidence="3" id="KW-1185">Reference proteome</keyword>
<feature type="compositionally biased region" description="Low complexity" evidence="1">
    <location>
        <begin position="172"/>
        <end position="191"/>
    </location>
</feature>
<dbReference type="EMBL" id="MU069741">
    <property type="protein sequence ID" value="KAF5834718.1"/>
    <property type="molecule type" value="Genomic_DNA"/>
</dbReference>
<comment type="caution">
    <text evidence="2">The sequence shown here is derived from an EMBL/GenBank/DDBJ whole genome shotgun (WGS) entry which is preliminary data.</text>
</comment>
<proteinExistence type="predicted"/>
<name>A0ABQ7GJC6_DUNSA</name>
<dbReference type="Proteomes" id="UP000815325">
    <property type="component" value="Unassembled WGS sequence"/>
</dbReference>
<gene>
    <name evidence="2" type="ORF">DUNSADRAFT_8488</name>
</gene>
<accession>A0ABQ7GJC6</accession>
<evidence type="ECO:0000313" key="3">
    <source>
        <dbReference type="Proteomes" id="UP000815325"/>
    </source>
</evidence>
<protein>
    <recommendedName>
        <fullName evidence="4">Encoded protein</fullName>
    </recommendedName>
</protein>
<evidence type="ECO:0000256" key="1">
    <source>
        <dbReference type="SAM" id="MobiDB-lite"/>
    </source>
</evidence>
<evidence type="ECO:0008006" key="4">
    <source>
        <dbReference type="Google" id="ProtNLM"/>
    </source>
</evidence>
<feature type="region of interest" description="Disordered" evidence="1">
    <location>
        <begin position="154"/>
        <end position="191"/>
    </location>
</feature>
<feature type="region of interest" description="Disordered" evidence="1">
    <location>
        <begin position="211"/>
        <end position="241"/>
    </location>
</feature>
<reference evidence="2" key="1">
    <citation type="submission" date="2017-08" db="EMBL/GenBank/DDBJ databases">
        <authorList>
            <person name="Polle J.E."/>
            <person name="Barry K."/>
            <person name="Cushman J."/>
            <person name="Schmutz J."/>
            <person name="Tran D."/>
            <person name="Hathwaick L.T."/>
            <person name="Yim W.C."/>
            <person name="Jenkins J."/>
            <person name="Mckie-Krisberg Z.M."/>
            <person name="Prochnik S."/>
            <person name="Lindquist E."/>
            <person name="Dockter R.B."/>
            <person name="Adam C."/>
            <person name="Molina H."/>
            <person name="Bunkerborg J."/>
            <person name="Jin E."/>
            <person name="Buchheim M."/>
            <person name="Magnuson J."/>
        </authorList>
    </citation>
    <scope>NUCLEOTIDE SEQUENCE</scope>
    <source>
        <strain evidence="2">CCAP 19/18</strain>
    </source>
</reference>
<organism evidence="2 3">
    <name type="scientific">Dunaliella salina</name>
    <name type="common">Green alga</name>
    <name type="synonym">Protococcus salinus</name>
    <dbReference type="NCBI Taxonomy" id="3046"/>
    <lineage>
        <taxon>Eukaryota</taxon>
        <taxon>Viridiplantae</taxon>
        <taxon>Chlorophyta</taxon>
        <taxon>core chlorophytes</taxon>
        <taxon>Chlorophyceae</taxon>
        <taxon>CS clade</taxon>
        <taxon>Chlamydomonadales</taxon>
        <taxon>Dunaliellaceae</taxon>
        <taxon>Dunaliella</taxon>
    </lineage>
</organism>